<protein>
    <submittedName>
        <fullName evidence="1">Uncharacterized protein</fullName>
    </submittedName>
</protein>
<keyword evidence="2" id="KW-1185">Reference proteome</keyword>
<gene>
    <name evidence="1" type="ORF">E9531_15055</name>
</gene>
<comment type="caution">
    <text evidence="1">The sequence shown here is derived from an EMBL/GenBank/DDBJ whole genome shotgun (WGS) entry which is preliminary data.</text>
</comment>
<dbReference type="Proteomes" id="UP000308917">
    <property type="component" value="Unassembled WGS sequence"/>
</dbReference>
<name>A0A4V4GQG5_9BURK</name>
<dbReference type="RefSeq" id="WP_136574597.1">
    <property type="nucleotide sequence ID" value="NZ_STFG01000023.1"/>
</dbReference>
<dbReference type="OrthoDB" id="8911801at2"/>
<reference evidence="1 2" key="1">
    <citation type="journal article" date="2015" name="Antonie Van Leeuwenhoek">
        <title>Lampropedia puyangensis sp. nov., isolated from symptomatic bark of Populus ? euramericana canker and emended description of Lampropedia hyalina (Ehrenberg 1832) Lee et al. 2004.</title>
        <authorList>
            <person name="Li Y."/>
            <person name="Wang T."/>
            <person name="Piao C.G."/>
            <person name="Wang L.F."/>
            <person name="Tian G.Z."/>
            <person name="Zhu T.H."/>
            <person name="Guo M.W."/>
        </authorList>
    </citation>
    <scope>NUCLEOTIDE SEQUENCE [LARGE SCALE GENOMIC DNA]</scope>
    <source>
        <strain evidence="1 2">2-bin</strain>
    </source>
</reference>
<accession>A0A4V4GQG5</accession>
<dbReference type="EMBL" id="STFG01000023">
    <property type="protein sequence ID" value="THT98115.1"/>
    <property type="molecule type" value="Genomic_DNA"/>
</dbReference>
<dbReference type="AlphaFoldDB" id="A0A4V4GQG5"/>
<proteinExistence type="predicted"/>
<evidence type="ECO:0000313" key="2">
    <source>
        <dbReference type="Proteomes" id="UP000308917"/>
    </source>
</evidence>
<sequence>MAVEQKQIVGIEISEGVSKKTGNAYSIGTIHTMTKLAPPMGADNVSKGYMGDKYQCDVEILRKIKHLPFPIVADVSTEDVMRFNKRETIVTDVRPVETVKKAA</sequence>
<evidence type="ECO:0000313" key="1">
    <source>
        <dbReference type="EMBL" id="THT98115.1"/>
    </source>
</evidence>
<organism evidence="1 2">
    <name type="scientific">Lampropedia puyangensis</name>
    <dbReference type="NCBI Taxonomy" id="1330072"/>
    <lineage>
        <taxon>Bacteria</taxon>
        <taxon>Pseudomonadati</taxon>
        <taxon>Pseudomonadota</taxon>
        <taxon>Betaproteobacteria</taxon>
        <taxon>Burkholderiales</taxon>
        <taxon>Comamonadaceae</taxon>
        <taxon>Lampropedia</taxon>
    </lineage>
</organism>